<dbReference type="InterPro" id="IPR036909">
    <property type="entry name" value="Cyt_c-like_dom_sf"/>
</dbReference>
<keyword evidence="2" id="KW-1185">Reference proteome</keyword>
<dbReference type="SUPFAM" id="SSF46626">
    <property type="entry name" value="Cytochrome c"/>
    <property type="match status" value="1"/>
</dbReference>
<dbReference type="AlphaFoldDB" id="A0AAJ4A3A4"/>
<dbReference type="KEGG" id="suln:FJR47_03935"/>
<organism evidence="1 2">
    <name type="scientific">Sulfurimonas xiamenensis</name>
    <dbReference type="NCBI Taxonomy" id="2590021"/>
    <lineage>
        <taxon>Bacteria</taxon>
        <taxon>Pseudomonadati</taxon>
        <taxon>Campylobacterota</taxon>
        <taxon>Epsilonproteobacteria</taxon>
        <taxon>Campylobacterales</taxon>
        <taxon>Sulfurimonadaceae</taxon>
        <taxon>Sulfurimonas</taxon>
    </lineage>
</organism>
<dbReference type="GO" id="GO:0009055">
    <property type="term" value="F:electron transfer activity"/>
    <property type="evidence" value="ECO:0007669"/>
    <property type="project" value="InterPro"/>
</dbReference>
<dbReference type="GO" id="GO:0020037">
    <property type="term" value="F:heme binding"/>
    <property type="evidence" value="ECO:0007669"/>
    <property type="project" value="InterPro"/>
</dbReference>
<evidence type="ECO:0000313" key="1">
    <source>
        <dbReference type="EMBL" id="QFR43097.1"/>
    </source>
</evidence>
<dbReference type="EMBL" id="CP041166">
    <property type="protein sequence ID" value="QFR43097.1"/>
    <property type="molecule type" value="Genomic_DNA"/>
</dbReference>
<accession>A0AAJ4A3A4</accession>
<dbReference type="Proteomes" id="UP000326061">
    <property type="component" value="Chromosome"/>
</dbReference>
<sequence>MNKFFISFIFIVIFSLLNVEAAVYKGQKEFVKKCAPCHREGQEFVAQKTISEWKKIMRNSGEELIRIHLISKDEKAKDSYIYFKSKAFEKKSVHLIQFLAEYAKDSGKVPACN</sequence>
<dbReference type="RefSeq" id="WP_152299160.1">
    <property type="nucleotide sequence ID" value="NZ_CP041166.1"/>
</dbReference>
<protein>
    <submittedName>
        <fullName evidence="1">Cytochrome C</fullName>
    </submittedName>
</protein>
<reference evidence="2" key="1">
    <citation type="submission" date="2019-06" db="EMBL/GenBank/DDBJ databases">
        <title>Sulfurimonas gotlandica sp. nov., a chemoautotrophic and psychrotolerant epsilonproteobacterium isolated from a pelagic redoxcline, and an emended description of the genus Sulfurimonas.</title>
        <authorList>
            <person name="Wang S."/>
            <person name="Jiang L."/>
            <person name="Shao Z."/>
        </authorList>
    </citation>
    <scope>NUCLEOTIDE SEQUENCE [LARGE SCALE GENOMIC DNA]</scope>
    <source>
        <strain evidence="2">1-1N</strain>
    </source>
</reference>
<name>A0AAJ4A3A4_9BACT</name>
<gene>
    <name evidence="1" type="ORF">FJR47_03935</name>
</gene>
<evidence type="ECO:0000313" key="2">
    <source>
        <dbReference type="Proteomes" id="UP000326061"/>
    </source>
</evidence>
<proteinExistence type="predicted"/>